<reference evidence="1" key="1">
    <citation type="journal article" date="2015" name="Nature">
        <title>Complex archaea that bridge the gap between prokaryotes and eukaryotes.</title>
        <authorList>
            <person name="Spang A."/>
            <person name="Saw J.H."/>
            <person name="Jorgensen S.L."/>
            <person name="Zaremba-Niedzwiedzka K."/>
            <person name="Martijn J."/>
            <person name="Lind A.E."/>
            <person name="van Eijk R."/>
            <person name="Schleper C."/>
            <person name="Guy L."/>
            <person name="Ettema T.J."/>
        </authorList>
    </citation>
    <scope>NUCLEOTIDE SEQUENCE</scope>
</reference>
<evidence type="ECO:0000313" key="1">
    <source>
        <dbReference type="EMBL" id="KKN26115.1"/>
    </source>
</evidence>
<organism evidence="1">
    <name type="scientific">marine sediment metagenome</name>
    <dbReference type="NCBI Taxonomy" id="412755"/>
    <lineage>
        <taxon>unclassified sequences</taxon>
        <taxon>metagenomes</taxon>
        <taxon>ecological metagenomes</taxon>
    </lineage>
</organism>
<comment type="caution">
    <text evidence="1">The sequence shown here is derived from an EMBL/GenBank/DDBJ whole genome shotgun (WGS) entry which is preliminary data.</text>
</comment>
<proteinExistence type="predicted"/>
<name>A0A0F9P2R1_9ZZZZ</name>
<gene>
    <name evidence="1" type="ORF">LCGC14_0877970</name>
</gene>
<dbReference type="EMBL" id="LAZR01002747">
    <property type="protein sequence ID" value="KKN26115.1"/>
    <property type="molecule type" value="Genomic_DNA"/>
</dbReference>
<accession>A0A0F9P2R1</accession>
<sequence>MARSPTYNRYMAAFDPTKRRADQAQDFYLEGATNFDPTASVERYGQAAYRGFERNLGRKMETLRGSAVGAGRLDTGFQTEDEDRVVTDLGERYHDSLARQSLGATALEQRNLEGVGAYGAGQQNSYLDLISGQLDRETAEKNAKKKLIGDVLGSLFGAGGRIAGGLG</sequence>
<protein>
    <submittedName>
        <fullName evidence="1">Uncharacterized protein</fullName>
    </submittedName>
</protein>
<dbReference type="AlphaFoldDB" id="A0A0F9P2R1"/>